<reference evidence="2" key="2">
    <citation type="submission" date="2021-12" db="EMBL/GenBank/DDBJ databases">
        <title>Resequencing data analysis of finger millet.</title>
        <authorList>
            <person name="Hatakeyama M."/>
            <person name="Aluri S."/>
            <person name="Balachadran M.T."/>
            <person name="Sivarajan S.R."/>
            <person name="Poveda L."/>
            <person name="Shimizu-Inatsugi R."/>
            <person name="Schlapbach R."/>
            <person name="Sreeman S.M."/>
            <person name="Shimizu K.K."/>
        </authorList>
    </citation>
    <scope>NUCLEOTIDE SEQUENCE</scope>
</reference>
<dbReference type="AlphaFoldDB" id="A0AAV5CGQ5"/>
<organism evidence="2 3">
    <name type="scientific">Eleusine coracana subsp. coracana</name>
    <dbReference type="NCBI Taxonomy" id="191504"/>
    <lineage>
        <taxon>Eukaryota</taxon>
        <taxon>Viridiplantae</taxon>
        <taxon>Streptophyta</taxon>
        <taxon>Embryophyta</taxon>
        <taxon>Tracheophyta</taxon>
        <taxon>Spermatophyta</taxon>
        <taxon>Magnoliopsida</taxon>
        <taxon>Liliopsida</taxon>
        <taxon>Poales</taxon>
        <taxon>Poaceae</taxon>
        <taxon>PACMAD clade</taxon>
        <taxon>Chloridoideae</taxon>
        <taxon>Cynodonteae</taxon>
        <taxon>Eleusininae</taxon>
        <taxon>Eleusine</taxon>
    </lineage>
</organism>
<protein>
    <submittedName>
        <fullName evidence="2">Uncharacterized protein</fullName>
    </submittedName>
</protein>
<name>A0AAV5CGQ5_ELECO</name>
<evidence type="ECO:0000313" key="3">
    <source>
        <dbReference type="Proteomes" id="UP001054889"/>
    </source>
</evidence>
<evidence type="ECO:0000256" key="1">
    <source>
        <dbReference type="SAM" id="MobiDB-lite"/>
    </source>
</evidence>
<sequence length="222" mass="24194">MPLVEHASGQPAVELPVFWFFSNQRKAAANNRKLCVGGDWSQPSWSSRTHLPLAGALLGKPSRAIFQQQPSEEDGPGYLRDYRRPTARIRRNAAEEDHPSHGDEVERDSLYHGRRPLLLLSVQGGFEGEGGFTCTAARSCRRNLRWRTRRPKATTGPLPLPSEVAHAAADGGNEASFSSICGGARGSRRRQRASSSSAAAGTFTNPPPLLFGSRFTILHPAL</sequence>
<comment type="caution">
    <text evidence="2">The sequence shown here is derived from an EMBL/GenBank/DDBJ whole genome shotgun (WGS) entry which is preliminary data.</text>
</comment>
<gene>
    <name evidence="2" type="primary">ga14125</name>
    <name evidence="2" type="ORF">PR202_ga14125</name>
</gene>
<accession>A0AAV5CGQ5</accession>
<dbReference type="EMBL" id="BQKI01000006">
    <property type="protein sequence ID" value="GJM97216.1"/>
    <property type="molecule type" value="Genomic_DNA"/>
</dbReference>
<keyword evidence="3" id="KW-1185">Reference proteome</keyword>
<reference evidence="2" key="1">
    <citation type="journal article" date="2018" name="DNA Res.">
        <title>Multiple hybrid de novo genome assembly of finger millet, an orphan allotetraploid crop.</title>
        <authorList>
            <person name="Hatakeyama M."/>
            <person name="Aluri S."/>
            <person name="Balachadran M.T."/>
            <person name="Sivarajan S.R."/>
            <person name="Patrignani A."/>
            <person name="Gruter S."/>
            <person name="Poveda L."/>
            <person name="Shimizu-Inatsugi R."/>
            <person name="Baeten J."/>
            <person name="Francoijs K.J."/>
            <person name="Nataraja K.N."/>
            <person name="Reddy Y.A.N."/>
            <person name="Phadnis S."/>
            <person name="Ravikumar R.L."/>
            <person name="Schlapbach R."/>
            <person name="Sreeman S.M."/>
            <person name="Shimizu K.K."/>
        </authorList>
    </citation>
    <scope>NUCLEOTIDE SEQUENCE</scope>
</reference>
<dbReference type="Proteomes" id="UP001054889">
    <property type="component" value="Unassembled WGS sequence"/>
</dbReference>
<proteinExistence type="predicted"/>
<evidence type="ECO:0000313" key="2">
    <source>
        <dbReference type="EMBL" id="GJM97216.1"/>
    </source>
</evidence>
<feature type="region of interest" description="Disordered" evidence="1">
    <location>
        <begin position="180"/>
        <end position="203"/>
    </location>
</feature>